<sequence length="104" mass="12069">MINYFFINGECWKVFCVPPNSYRLLNNDGSYSLGCCNDFTKSIYINKDLKQNKSKMYKVLCHEIVHSIIFSYDILLNAYQEEVLANIVATYGKYIINTANRICS</sequence>
<accession>A0A8S5PT07</accession>
<dbReference type="EMBL" id="BK015491">
    <property type="protein sequence ID" value="DAE09659.1"/>
    <property type="molecule type" value="Genomic_DNA"/>
</dbReference>
<organism evidence="1">
    <name type="scientific">Myoviridae sp. ctjhW4</name>
    <dbReference type="NCBI Taxonomy" id="2825162"/>
    <lineage>
        <taxon>Viruses</taxon>
        <taxon>Duplodnaviria</taxon>
        <taxon>Heunggongvirae</taxon>
        <taxon>Uroviricota</taxon>
        <taxon>Caudoviricetes</taxon>
    </lineage>
</organism>
<reference evidence="1" key="1">
    <citation type="journal article" date="2021" name="Proc. Natl. Acad. Sci. U.S.A.">
        <title>A Catalog of Tens of Thousands of Viruses from Human Metagenomes Reveals Hidden Associations with Chronic Diseases.</title>
        <authorList>
            <person name="Tisza M.J."/>
            <person name="Buck C.B."/>
        </authorList>
    </citation>
    <scope>NUCLEOTIDE SEQUENCE</scope>
    <source>
        <strain evidence="1">CtjhW4</strain>
    </source>
</reference>
<proteinExistence type="predicted"/>
<name>A0A8S5PT07_9CAUD</name>
<protein>
    <submittedName>
        <fullName evidence="1">SprT-like family protein</fullName>
    </submittedName>
</protein>
<evidence type="ECO:0000313" key="1">
    <source>
        <dbReference type="EMBL" id="DAE09659.1"/>
    </source>
</evidence>